<dbReference type="PANTHER" id="PTHR35813:SF1">
    <property type="entry name" value="INNER MEMBRANE PROTEIN YBAN"/>
    <property type="match status" value="1"/>
</dbReference>
<keyword evidence="3" id="KW-1185">Reference proteome</keyword>
<dbReference type="InterPro" id="IPR007401">
    <property type="entry name" value="DUF454"/>
</dbReference>
<accession>A0A1G5RV38</accession>
<dbReference type="Proteomes" id="UP000199208">
    <property type="component" value="Unassembled WGS sequence"/>
</dbReference>
<protein>
    <recommendedName>
        <fullName evidence="4">Inner membrane protein</fullName>
    </recommendedName>
</protein>
<feature type="transmembrane region" description="Helical" evidence="1">
    <location>
        <begin position="80"/>
        <end position="96"/>
    </location>
</feature>
<feature type="transmembrane region" description="Helical" evidence="1">
    <location>
        <begin position="102"/>
        <end position="119"/>
    </location>
</feature>
<dbReference type="RefSeq" id="WP_092589815.1">
    <property type="nucleotide sequence ID" value="NZ_FMWL01000003.1"/>
</dbReference>
<keyword evidence="1" id="KW-0812">Transmembrane</keyword>
<dbReference type="Pfam" id="PF04304">
    <property type="entry name" value="DUF454"/>
    <property type="match status" value="1"/>
</dbReference>
<keyword evidence="1" id="KW-0472">Membrane</keyword>
<name>A0A1G5RV38_9FIRM</name>
<evidence type="ECO:0000313" key="2">
    <source>
        <dbReference type="EMBL" id="SCZ77972.1"/>
    </source>
</evidence>
<dbReference type="PANTHER" id="PTHR35813">
    <property type="entry name" value="INNER MEMBRANE PROTEIN YBAN"/>
    <property type="match status" value="1"/>
</dbReference>
<reference evidence="2 3" key="1">
    <citation type="submission" date="2016-10" db="EMBL/GenBank/DDBJ databases">
        <authorList>
            <person name="de Groot N.N."/>
        </authorList>
    </citation>
    <scope>NUCLEOTIDE SEQUENCE [LARGE SCALE GENOMIC DNA]</scope>
    <source>
        <strain evidence="2 3">DSM 2784</strain>
    </source>
</reference>
<organism evidence="2 3">
    <name type="scientific">Acidaminobacter hydrogenoformans DSM 2784</name>
    <dbReference type="NCBI Taxonomy" id="1120920"/>
    <lineage>
        <taxon>Bacteria</taxon>
        <taxon>Bacillati</taxon>
        <taxon>Bacillota</taxon>
        <taxon>Clostridia</taxon>
        <taxon>Peptostreptococcales</taxon>
        <taxon>Acidaminobacteraceae</taxon>
        <taxon>Acidaminobacter</taxon>
    </lineage>
</organism>
<sequence length="129" mass="14675">MSQTLKKHLLIAAGSVALVLGMVGVVLPVLPTTPFLLVASYCYMRSSKRLYDWLMNHRILGPYLYDYIMYRGVRRRARTAALIFLWLTLILSGIIVDSLHIRLFLGVVGIAVTIHLFMLKTIEEEQPVE</sequence>
<gene>
    <name evidence="2" type="ORF">SAMN03080599_01036</name>
</gene>
<proteinExistence type="predicted"/>
<evidence type="ECO:0000313" key="3">
    <source>
        <dbReference type="Proteomes" id="UP000199208"/>
    </source>
</evidence>
<keyword evidence="1" id="KW-1133">Transmembrane helix</keyword>
<dbReference type="OrthoDB" id="5690292at2"/>
<evidence type="ECO:0000256" key="1">
    <source>
        <dbReference type="SAM" id="Phobius"/>
    </source>
</evidence>
<feature type="transmembrane region" description="Helical" evidence="1">
    <location>
        <begin position="9"/>
        <end position="30"/>
    </location>
</feature>
<dbReference type="EMBL" id="FMWL01000003">
    <property type="protein sequence ID" value="SCZ77972.1"/>
    <property type="molecule type" value="Genomic_DNA"/>
</dbReference>
<dbReference type="PIRSF" id="PIRSF016789">
    <property type="entry name" value="DUF454"/>
    <property type="match status" value="1"/>
</dbReference>
<dbReference type="GO" id="GO:0005886">
    <property type="term" value="C:plasma membrane"/>
    <property type="evidence" value="ECO:0007669"/>
    <property type="project" value="TreeGrafter"/>
</dbReference>
<evidence type="ECO:0008006" key="4">
    <source>
        <dbReference type="Google" id="ProtNLM"/>
    </source>
</evidence>
<dbReference type="AlphaFoldDB" id="A0A1G5RV38"/>